<evidence type="ECO:0000256" key="2">
    <source>
        <dbReference type="ARBA" id="ARBA00005216"/>
    </source>
</evidence>
<evidence type="ECO:0000256" key="1">
    <source>
        <dbReference type="ARBA" id="ARBA00003800"/>
    </source>
</evidence>
<dbReference type="EMBL" id="JACEFB010000002">
    <property type="protein sequence ID" value="MBA2225470.1"/>
    <property type="molecule type" value="Genomic_DNA"/>
</dbReference>
<dbReference type="SUPFAM" id="SSF143548">
    <property type="entry name" value="Serine metabolism enzymes domain"/>
    <property type="match status" value="1"/>
</dbReference>
<dbReference type="InterPro" id="IPR006139">
    <property type="entry name" value="D-isomer_2_OHA_DH_cat_dom"/>
</dbReference>
<dbReference type="InterPro" id="IPR002912">
    <property type="entry name" value="ACT_dom"/>
</dbReference>
<keyword evidence="7 10" id="KW-0718">Serine biosynthesis</keyword>
<dbReference type="GO" id="GO:0004617">
    <property type="term" value="F:phosphoglycerate dehydrogenase activity"/>
    <property type="evidence" value="ECO:0007669"/>
    <property type="project" value="UniProtKB-UniRule"/>
</dbReference>
<evidence type="ECO:0000313" key="13">
    <source>
        <dbReference type="Proteomes" id="UP000542342"/>
    </source>
</evidence>
<evidence type="ECO:0000256" key="7">
    <source>
        <dbReference type="ARBA" id="ARBA00023299"/>
    </source>
</evidence>
<comment type="function">
    <text evidence="1">Catalyzes the reversible oxidation of 3-phospho-D-glycerate to 3-phosphonooxypyruvate, the first step of the phosphorylated L-serine biosynthesis pathway. Also catalyzes the reversible oxidation of 2-hydroxyglutarate to 2-oxoglutarate.</text>
</comment>
<reference evidence="12 13" key="1">
    <citation type="submission" date="2020-07" db="EMBL/GenBank/DDBJ databases">
        <title>Thermogemmata thermophila gen. nov., sp. nov., a novel moderate thermophilic planctomycete from a Kamchatka hot spring.</title>
        <authorList>
            <person name="Elcheninov A.G."/>
            <person name="Podosokorskaya O.A."/>
            <person name="Kovaleva O.L."/>
            <person name="Novikov A."/>
            <person name="Bonch-Osmolovskaya E.A."/>
            <person name="Toshchakov S.V."/>
            <person name="Kublanov I.V."/>
        </authorList>
    </citation>
    <scope>NUCLEOTIDE SEQUENCE [LARGE SCALE GENOMIC DNA]</scope>
    <source>
        <strain evidence="12 13">2918</strain>
    </source>
</reference>
<dbReference type="InterPro" id="IPR029753">
    <property type="entry name" value="D-isomer_DH_CS"/>
</dbReference>
<dbReference type="SUPFAM" id="SSF55021">
    <property type="entry name" value="ACT-like"/>
    <property type="match status" value="1"/>
</dbReference>
<evidence type="ECO:0000256" key="4">
    <source>
        <dbReference type="ARBA" id="ARBA00021582"/>
    </source>
</evidence>
<dbReference type="GO" id="GO:0006564">
    <property type="term" value="P:L-serine biosynthetic process"/>
    <property type="evidence" value="ECO:0007669"/>
    <property type="project" value="UniProtKB-UniRule"/>
</dbReference>
<dbReference type="Proteomes" id="UP000542342">
    <property type="component" value="Unassembled WGS sequence"/>
</dbReference>
<dbReference type="InterPro" id="IPR006236">
    <property type="entry name" value="PGDH"/>
</dbReference>
<dbReference type="UniPathway" id="UPA00135">
    <property type="reaction ID" value="UER00196"/>
</dbReference>
<dbReference type="AlphaFoldDB" id="A0A7V8VCE0"/>
<dbReference type="FunFam" id="3.40.50.720:FF:000021">
    <property type="entry name" value="D-3-phosphoglycerate dehydrogenase"/>
    <property type="match status" value="1"/>
</dbReference>
<dbReference type="CDD" id="cd04902">
    <property type="entry name" value="ACT_3PGDH-xct"/>
    <property type="match status" value="1"/>
</dbReference>
<dbReference type="InterPro" id="IPR029009">
    <property type="entry name" value="ASB_dom_sf"/>
</dbReference>
<dbReference type="FunFam" id="3.30.1330.90:FF:000003">
    <property type="entry name" value="D-3-phosphoglycerate dehydrogenase"/>
    <property type="match status" value="1"/>
</dbReference>
<comment type="similarity">
    <text evidence="3 10">Belongs to the D-isomer specific 2-hydroxyacid dehydrogenase family.</text>
</comment>
<comment type="catalytic activity">
    <reaction evidence="9 10">
        <text>(2R)-3-phosphoglycerate + NAD(+) = 3-phosphooxypyruvate + NADH + H(+)</text>
        <dbReference type="Rhea" id="RHEA:12641"/>
        <dbReference type="ChEBI" id="CHEBI:15378"/>
        <dbReference type="ChEBI" id="CHEBI:18110"/>
        <dbReference type="ChEBI" id="CHEBI:57540"/>
        <dbReference type="ChEBI" id="CHEBI:57945"/>
        <dbReference type="ChEBI" id="CHEBI:58272"/>
        <dbReference type="EC" id="1.1.1.95"/>
    </reaction>
</comment>
<dbReference type="Gene3D" id="3.40.50.720">
    <property type="entry name" value="NAD(P)-binding Rossmann-like Domain"/>
    <property type="match status" value="2"/>
</dbReference>
<dbReference type="PANTHER" id="PTHR42789:SF1">
    <property type="entry name" value="D-ISOMER SPECIFIC 2-HYDROXYACID DEHYDROGENASE FAMILY PROTEIN (AFU_ORTHOLOGUE AFUA_6G10090)"/>
    <property type="match status" value="1"/>
</dbReference>
<evidence type="ECO:0000256" key="6">
    <source>
        <dbReference type="ARBA" id="ARBA00023027"/>
    </source>
</evidence>
<dbReference type="FunFam" id="3.30.70.260:FF:000008">
    <property type="entry name" value="D-3-phosphoglycerate dehydrogenase, chloroplastic"/>
    <property type="match status" value="1"/>
</dbReference>
<evidence type="ECO:0000256" key="10">
    <source>
        <dbReference type="RuleBase" id="RU363003"/>
    </source>
</evidence>
<dbReference type="InterPro" id="IPR050857">
    <property type="entry name" value="D-2-hydroxyacid_DH"/>
</dbReference>
<dbReference type="InterPro" id="IPR045626">
    <property type="entry name" value="PGDH_ASB_dom"/>
</dbReference>
<organism evidence="12 13">
    <name type="scientific">Thermogemmata fonticola</name>
    <dbReference type="NCBI Taxonomy" id="2755323"/>
    <lineage>
        <taxon>Bacteria</taxon>
        <taxon>Pseudomonadati</taxon>
        <taxon>Planctomycetota</taxon>
        <taxon>Planctomycetia</taxon>
        <taxon>Gemmatales</taxon>
        <taxon>Gemmataceae</taxon>
        <taxon>Thermogemmata</taxon>
    </lineage>
</organism>
<dbReference type="SUPFAM" id="SSF52283">
    <property type="entry name" value="Formate/glycerate dehydrogenase catalytic domain-like"/>
    <property type="match status" value="1"/>
</dbReference>
<dbReference type="Pfam" id="PF02826">
    <property type="entry name" value="2-Hacid_dh_C"/>
    <property type="match status" value="1"/>
</dbReference>
<evidence type="ECO:0000256" key="5">
    <source>
        <dbReference type="ARBA" id="ARBA00023002"/>
    </source>
</evidence>
<dbReference type="Gene3D" id="3.30.70.260">
    <property type="match status" value="1"/>
</dbReference>
<comment type="catalytic activity">
    <reaction evidence="8">
        <text>(R)-2-hydroxyglutarate + NAD(+) = 2-oxoglutarate + NADH + H(+)</text>
        <dbReference type="Rhea" id="RHEA:49612"/>
        <dbReference type="ChEBI" id="CHEBI:15378"/>
        <dbReference type="ChEBI" id="CHEBI:15801"/>
        <dbReference type="ChEBI" id="CHEBI:16810"/>
        <dbReference type="ChEBI" id="CHEBI:57540"/>
        <dbReference type="ChEBI" id="CHEBI:57945"/>
        <dbReference type="EC" id="1.1.1.399"/>
    </reaction>
</comment>
<dbReference type="PROSITE" id="PS00671">
    <property type="entry name" value="D_2_HYDROXYACID_DH_3"/>
    <property type="match status" value="1"/>
</dbReference>
<gene>
    <name evidence="12" type="ORF">H0921_04755</name>
</gene>
<dbReference type="InterPro" id="IPR045865">
    <property type="entry name" value="ACT-like_dom_sf"/>
</dbReference>
<dbReference type="Pfam" id="PF00389">
    <property type="entry name" value="2-Hacid_dh"/>
    <property type="match status" value="1"/>
</dbReference>
<dbReference type="Pfam" id="PF19304">
    <property type="entry name" value="PGDH_inter"/>
    <property type="match status" value="1"/>
</dbReference>
<protein>
    <recommendedName>
        <fullName evidence="4 10">D-3-phosphoglycerate dehydrogenase</fullName>
        <ecNumber evidence="10">1.1.1.95</ecNumber>
    </recommendedName>
</protein>
<accession>A0A7V8VCE0</accession>
<comment type="pathway">
    <text evidence="2 10">Amino-acid biosynthesis; L-serine biosynthesis; L-serine from 3-phospho-D-glycerate: step 1/3.</text>
</comment>
<evidence type="ECO:0000256" key="3">
    <source>
        <dbReference type="ARBA" id="ARBA00005854"/>
    </source>
</evidence>
<dbReference type="InterPro" id="IPR006140">
    <property type="entry name" value="D-isomer_DH_NAD-bd"/>
</dbReference>
<keyword evidence="10" id="KW-0028">Amino-acid biosynthesis</keyword>
<dbReference type="Gene3D" id="3.30.1330.90">
    <property type="entry name" value="D-3-phosphoglycerate dehydrogenase, domain 3"/>
    <property type="match status" value="1"/>
</dbReference>
<dbReference type="RefSeq" id="WP_194536893.1">
    <property type="nucleotide sequence ID" value="NZ_JACEFB010000002.1"/>
</dbReference>
<keyword evidence="5 10" id="KW-0560">Oxidoreductase</keyword>
<dbReference type="PANTHER" id="PTHR42789">
    <property type="entry name" value="D-ISOMER SPECIFIC 2-HYDROXYACID DEHYDROGENASE FAMILY PROTEIN (AFU_ORTHOLOGUE AFUA_6G10090)"/>
    <property type="match status" value="1"/>
</dbReference>
<keyword evidence="13" id="KW-1185">Reference proteome</keyword>
<dbReference type="CDD" id="cd12173">
    <property type="entry name" value="PGDH_4"/>
    <property type="match status" value="1"/>
</dbReference>
<name>A0A7V8VCE0_9BACT</name>
<dbReference type="PROSITE" id="PS51671">
    <property type="entry name" value="ACT"/>
    <property type="match status" value="1"/>
</dbReference>
<evidence type="ECO:0000256" key="8">
    <source>
        <dbReference type="ARBA" id="ARBA00048126"/>
    </source>
</evidence>
<dbReference type="GO" id="GO:0051287">
    <property type="term" value="F:NAD binding"/>
    <property type="evidence" value="ECO:0007669"/>
    <property type="project" value="UniProtKB-UniRule"/>
</dbReference>
<proteinExistence type="inferred from homology"/>
<dbReference type="NCBIfam" id="TIGR01327">
    <property type="entry name" value="PGDH"/>
    <property type="match status" value="1"/>
</dbReference>
<dbReference type="EC" id="1.1.1.95" evidence="10"/>
<dbReference type="SUPFAM" id="SSF51735">
    <property type="entry name" value="NAD(P)-binding Rossmann-fold domains"/>
    <property type="match status" value="1"/>
</dbReference>
<feature type="domain" description="ACT" evidence="11">
    <location>
        <begin position="456"/>
        <end position="535"/>
    </location>
</feature>
<evidence type="ECO:0000259" key="11">
    <source>
        <dbReference type="PROSITE" id="PS51671"/>
    </source>
</evidence>
<evidence type="ECO:0000313" key="12">
    <source>
        <dbReference type="EMBL" id="MBA2225470.1"/>
    </source>
</evidence>
<sequence length="541" mass="57645">MPRVLIADKLEGAGIDWLRQAGLEVDVRLGLKGEELAATLREYDACIVRSQPRITAACLEQPGRLRAIARAGVGVDNIDVAAATRKGIVVMNTPGGNTIAAAEHTLALLLALARRITEADARLKSGGWDRNAFVGTQLAGKTLGIIGLGRIGREVARRAKALEMRVVVLDPFVTAAKAAELGYEMARSLDELLPQVDFLTLHVPLSDETRGMIGAPELARMKRTARIINVARGGVIDEAALAEALHTGQIAGAGIDVFSVEPLQPDNPLLRAPNVVLTPHLGASTVEAQETVALEAAQLIADFLLRGRVANAVNMPAVDPQELAEVRPFVDLARRLGLLQAQLAQGAIRRATVVYKGDLAGKKNRLLTAAFTAGLLEYRLSEGVNLVNAEILASERGIEISESSHPKRGDFAAMIQSEVETEQGTTIAAGTLFGDQYPRLVQLGPFRMEGYLDGVMMFFNHRDVPGLIGYVGTIFGNHRVNIAQMTVGRQAPGGDAIGILNLDSPPPEEAVAAVQAHPQIRNVRVVKLPPPGETPPWLGGG</sequence>
<comment type="caution">
    <text evidence="12">The sequence shown here is derived from an EMBL/GenBank/DDBJ whole genome shotgun (WGS) entry which is preliminary data.</text>
</comment>
<evidence type="ECO:0000256" key="9">
    <source>
        <dbReference type="ARBA" id="ARBA00048731"/>
    </source>
</evidence>
<dbReference type="InterPro" id="IPR036291">
    <property type="entry name" value="NAD(P)-bd_dom_sf"/>
</dbReference>
<keyword evidence="6 10" id="KW-0520">NAD</keyword>